<dbReference type="Pfam" id="PF02706">
    <property type="entry name" value="Wzz"/>
    <property type="match status" value="1"/>
</dbReference>
<gene>
    <name evidence="9" type="ordered locus">Alvin_1786</name>
</gene>
<dbReference type="HOGENOM" id="CLU_009912_5_1_6"/>
<dbReference type="OrthoDB" id="9795292at2"/>
<keyword evidence="10" id="KW-1185">Reference proteome</keyword>
<reference evidence="9 10" key="1">
    <citation type="journal article" date="2011" name="Stand. Genomic Sci.">
        <title>Complete genome sequence of Allochromatium vinosum DSM 180(T).</title>
        <authorList>
            <person name="Weissgerber T."/>
            <person name="Zigann R."/>
            <person name="Bruce D."/>
            <person name="Chang Y.J."/>
            <person name="Detter J.C."/>
            <person name="Han C."/>
            <person name="Hauser L."/>
            <person name="Jeffries C.D."/>
            <person name="Land M."/>
            <person name="Munk A.C."/>
            <person name="Tapia R."/>
            <person name="Dahl C."/>
        </authorList>
    </citation>
    <scope>NUCLEOTIDE SEQUENCE [LARGE SCALE GENOMIC DNA]</scope>
    <source>
        <strain evidence="10">ATCC 17899 / DSM 180 / NBRC 103801 / NCIMB 10441 / D</strain>
    </source>
</reference>
<feature type="coiled-coil region" evidence="6">
    <location>
        <begin position="169"/>
        <end position="196"/>
    </location>
</feature>
<evidence type="ECO:0000256" key="3">
    <source>
        <dbReference type="ARBA" id="ARBA00022692"/>
    </source>
</evidence>
<evidence type="ECO:0000259" key="8">
    <source>
        <dbReference type="Pfam" id="PF02706"/>
    </source>
</evidence>
<feature type="transmembrane region" description="Helical" evidence="7">
    <location>
        <begin position="458"/>
        <end position="478"/>
    </location>
</feature>
<dbReference type="AlphaFoldDB" id="D3RU56"/>
<evidence type="ECO:0000256" key="5">
    <source>
        <dbReference type="ARBA" id="ARBA00023136"/>
    </source>
</evidence>
<keyword evidence="3 7" id="KW-0812">Transmembrane</keyword>
<evidence type="ECO:0000256" key="6">
    <source>
        <dbReference type="SAM" id="Coils"/>
    </source>
</evidence>
<dbReference type="STRING" id="572477.Alvin_1786"/>
<feature type="transmembrane region" description="Helical" evidence="7">
    <location>
        <begin position="485"/>
        <end position="505"/>
    </location>
</feature>
<name>D3RU56_ALLVD</name>
<evidence type="ECO:0000313" key="10">
    <source>
        <dbReference type="Proteomes" id="UP000001441"/>
    </source>
</evidence>
<evidence type="ECO:0000256" key="4">
    <source>
        <dbReference type="ARBA" id="ARBA00022989"/>
    </source>
</evidence>
<comment type="subcellular location">
    <subcellularLocation>
        <location evidence="1">Cell membrane</location>
        <topology evidence="1">Multi-pass membrane protein</topology>
    </subcellularLocation>
</comment>
<feature type="domain" description="Polysaccharide chain length determinant N-terminal" evidence="8">
    <location>
        <begin position="8"/>
        <end position="91"/>
    </location>
</feature>
<evidence type="ECO:0000313" key="9">
    <source>
        <dbReference type="EMBL" id="ADC62715.1"/>
    </source>
</evidence>
<dbReference type="EMBL" id="CP001896">
    <property type="protein sequence ID" value="ADC62715.1"/>
    <property type="molecule type" value="Genomic_DNA"/>
</dbReference>
<keyword evidence="6" id="KW-0175">Coiled coil</keyword>
<protein>
    <submittedName>
        <fullName evidence="9">Polysaccharide chain length determinant protein, PEP-CTERM locus subfamily</fullName>
    </submittedName>
</protein>
<dbReference type="NCBIfam" id="TIGR03007">
    <property type="entry name" value="pepcterm_ChnLen"/>
    <property type="match status" value="1"/>
</dbReference>
<feature type="transmembrane region" description="Helical" evidence="7">
    <location>
        <begin position="20"/>
        <end position="37"/>
    </location>
</feature>
<dbReference type="GO" id="GO:0004713">
    <property type="term" value="F:protein tyrosine kinase activity"/>
    <property type="evidence" value="ECO:0007669"/>
    <property type="project" value="TreeGrafter"/>
</dbReference>
<dbReference type="KEGG" id="alv:Alvin_1786"/>
<dbReference type="PANTHER" id="PTHR32309:SF13">
    <property type="entry name" value="FERRIC ENTEROBACTIN TRANSPORT PROTEIN FEPE"/>
    <property type="match status" value="1"/>
</dbReference>
<evidence type="ECO:0000256" key="7">
    <source>
        <dbReference type="SAM" id="Phobius"/>
    </source>
</evidence>
<dbReference type="GO" id="GO:0005886">
    <property type="term" value="C:plasma membrane"/>
    <property type="evidence" value="ECO:0007669"/>
    <property type="project" value="UniProtKB-SubCell"/>
</dbReference>
<dbReference type="InterPro" id="IPR014345">
    <property type="entry name" value="XrtA_polysacc_chain"/>
</dbReference>
<evidence type="ECO:0000256" key="2">
    <source>
        <dbReference type="ARBA" id="ARBA00022475"/>
    </source>
</evidence>
<feature type="transmembrane region" description="Helical" evidence="7">
    <location>
        <begin position="425"/>
        <end position="446"/>
    </location>
</feature>
<accession>D3RU56</accession>
<dbReference type="InterPro" id="IPR050445">
    <property type="entry name" value="Bact_polysacc_biosynth/exp"/>
</dbReference>
<dbReference type="PANTHER" id="PTHR32309">
    <property type="entry name" value="TYROSINE-PROTEIN KINASE"/>
    <property type="match status" value="1"/>
</dbReference>
<feature type="coiled-coil region" evidence="6">
    <location>
        <begin position="330"/>
        <end position="388"/>
    </location>
</feature>
<keyword evidence="4 7" id="KW-1133">Transmembrane helix</keyword>
<dbReference type="eggNOG" id="COG3206">
    <property type="taxonomic scope" value="Bacteria"/>
</dbReference>
<organism evidence="9 10">
    <name type="scientific">Allochromatium vinosum (strain ATCC 17899 / DSM 180 / NBRC 103801 / NCIMB 10441 / D)</name>
    <name type="common">Chromatium vinosum</name>
    <dbReference type="NCBI Taxonomy" id="572477"/>
    <lineage>
        <taxon>Bacteria</taxon>
        <taxon>Pseudomonadati</taxon>
        <taxon>Pseudomonadota</taxon>
        <taxon>Gammaproteobacteria</taxon>
        <taxon>Chromatiales</taxon>
        <taxon>Chromatiaceae</taxon>
        <taxon>Allochromatium</taxon>
    </lineage>
</organism>
<keyword evidence="5 7" id="KW-0472">Membrane</keyword>
<dbReference type="InterPro" id="IPR003856">
    <property type="entry name" value="LPS_length_determ_N"/>
</dbReference>
<keyword evidence="2" id="KW-1003">Cell membrane</keyword>
<dbReference type="Proteomes" id="UP000001441">
    <property type="component" value="Chromosome"/>
</dbReference>
<proteinExistence type="predicted"/>
<sequence>MHELLQQLFSYVRGIWRYRWLAVAVAWLIAISGWLYVSKLPDEYRASARVFVDTNSVLRPLLQGLAIQPDLVQRVSLMSRMLLSRPNLERIARMSDFDLNVRTERDKELLLDELRNKIQLSGDRANPSLYNIAFEHRDPGRAKQVVQAVVSVFIEQALTGDQAATTTAHSFLDQEIAEYESRLRQSEKELADFKRDNAGVLPGEQVNYYSTLEAAKAGLKDAELALREAIWRRDELSYQIENEDQMIQSNFDLMPLQQQVEDPRVTAMQSKLDDLLLRYTERHPVVIELRRQIEELKEQSRRQLTASSSGSQLASNVRADTVYGNLRVALSEADAQVAALTARVEDYSKRVQQLTEKIDSIPTIEAKLKQLTRNYSTIAAQHNELLKRRESARLSTEVEKTVEGAKFRVVDPPFVPSKPSAPNRLALSAVVLLLAFGAGMGAALAVDLVRPIYDDRRILYQETGLPVFGSVGLVLSSAQRRRERLMLIPFVAATASLVVGFIVVAKGLPMLMGQA</sequence>
<evidence type="ECO:0000256" key="1">
    <source>
        <dbReference type="ARBA" id="ARBA00004651"/>
    </source>
</evidence>